<protein>
    <submittedName>
        <fullName evidence="1">Uncharacterized protein</fullName>
    </submittedName>
</protein>
<dbReference type="OrthoDB" id="33381at10239"/>
<keyword evidence="2" id="KW-1185">Reference proteome</keyword>
<organismHost>
    <name type="scientific">Bacillus subtilis</name>
    <dbReference type="NCBI Taxonomy" id="1423"/>
</organismHost>
<reference evidence="1 2" key="1">
    <citation type="journal article" date="2013" name="Genome Announc.">
        <title>Complete Genome of Bacillus subtilis Myophage Grass.</title>
        <authorList>
            <person name="Miller S.Y."/>
            <person name="Colquhoun J.M."/>
            <person name="Perl A.L."/>
            <person name="Chamakura K.R."/>
            <person name="Kuty Everett G.F."/>
        </authorList>
    </citation>
    <scope>NUCLEOTIDE SEQUENCE [LARGE SCALE GENOMIC DNA]</scope>
</reference>
<gene>
    <name evidence="1" type="ORF">Grass_16</name>
</gene>
<dbReference type="RefSeq" id="YP_008771382.1">
    <property type="nucleotide sequence ID" value="NC_022771.1"/>
</dbReference>
<dbReference type="Proteomes" id="UP000017648">
    <property type="component" value="Segment"/>
</dbReference>
<dbReference type="EMBL" id="KF669652">
    <property type="protein sequence ID" value="AGY47281.1"/>
    <property type="molecule type" value="Genomic_DNA"/>
</dbReference>
<accession>U5PU33</accession>
<proteinExistence type="predicted"/>
<name>U5PU33_BPGRA</name>
<dbReference type="KEGG" id="vg:17959940"/>
<organism evidence="1 2">
    <name type="scientific">Bacillus phage Grass</name>
    <dbReference type="NCBI Taxonomy" id="1406785"/>
    <lineage>
        <taxon>Viruses</taxon>
        <taxon>Duplodnaviria</taxon>
        <taxon>Heunggongvirae</taxon>
        <taxon>Uroviricota</taxon>
        <taxon>Caudoviricetes</taxon>
        <taxon>Herelleviridae</taxon>
        <taxon>Bastillevirinae</taxon>
        <taxon>Nitunavirus</taxon>
        <taxon>Nitunavirus grass</taxon>
    </lineage>
</organism>
<dbReference type="GeneID" id="17959940"/>
<sequence length="109" mass="13093">MAERKHYEGMDIKAEPYEVFELETSKEDYEETIWELKETVKRYEEALLGILNVDVLFLSMSGEEDLPYDVEAAHDAMLDTAEKALQSYFEKRRKEWKDEWKDSPFTEWK</sequence>
<evidence type="ECO:0000313" key="1">
    <source>
        <dbReference type="EMBL" id="AGY47281.1"/>
    </source>
</evidence>
<evidence type="ECO:0000313" key="2">
    <source>
        <dbReference type="Proteomes" id="UP000017648"/>
    </source>
</evidence>